<feature type="repeat" description="PPR" evidence="3">
    <location>
        <begin position="196"/>
        <end position="230"/>
    </location>
</feature>
<dbReference type="PROSITE" id="PS51375">
    <property type="entry name" value="PPR"/>
    <property type="match status" value="2"/>
</dbReference>
<dbReference type="GO" id="GO:0005739">
    <property type="term" value="C:mitochondrion"/>
    <property type="evidence" value="ECO:0000318"/>
    <property type="project" value="GO_Central"/>
</dbReference>
<dbReference type="eggNOG" id="KOG4197">
    <property type="taxonomic scope" value="Eukaryota"/>
</dbReference>
<feature type="repeat" description="PPR" evidence="3">
    <location>
        <begin position="308"/>
        <end position="342"/>
    </location>
</feature>
<evidence type="ECO:0000256" key="2">
    <source>
        <dbReference type="ARBA" id="ARBA00022737"/>
    </source>
</evidence>
<dbReference type="AlphaFoldDB" id="B9RDY3"/>
<dbReference type="InterPro" id="IPR011990">
    <property type="entry name" value="TPR-like_helical_dom_sf"/>
</dbReference>
<evidence type="ECO:0000313" key="5">
    <source>
        <dbReference type="Proteomes" id="UP000008311"/>
    </source>
</evidence>
<evidence type="ECO:0000256" key="1">
    <source>
        <dbReference type="ARBA" id="ARBA00007626"/>
    </source>
</evidence>
<accession>B9RDY3</accession>
<dbReference type="InParanoid" id="B9RDY3"/>
<protein>
    <submittedName>
        <fullName evidence="4">Pentatricopeptide repeat-containing protein, putative</fullName>
    </submittedName>
</protein>
<dbReference type="Proteomes" id="UP000008311">
    <property type="component" value="Unassembled WGS sequence"/>
</dbReference>
<proteinExistence type="inferred from homology"/>
<dbReference type="GO" id="GO:0007005">
    <property type="term" value="P:mitochondrion organization"/>
    <property type="evidence" value="ECO:0000318"/>
    <property type="project" value="GO_Central"/>
</dbReference>
<evidence type="ECO:0000256" key="3">
    <source>
        <dbReference type="PROSITE-ProRule" id="PRU00708"/>
    </source>
</evidence>
<keyword evidence="5" id="KW-1185">Reference proteome</keyword>
<dbReference type="InterPro" id="IPR051114">
    <property type="entry name" value="Mito_RNA_Proc_CCM1"/>
</dbReference>
<sequence>MTIAQSAPNRLKLLRIFQYHALQPSLFVRHFCIELAQPSPPQQNDEESTPSPPLQNDESIIKRAVQLLQIPDHEWNTTQLNNLIFSALSPSPRLLFQIARRLPSSSQALKFLKYLQNNFPTSNTQHLSSTFQAIFELASRENDSRTNLYELYKVSKEWNIPLTINSATLLLRFFGRIGLVEKSFILFNELEHCIKNTHVRNLMVDLLLRDGRVDDAFKVLDEMLQPGSEFDLRPDDVTGDIIFTWLMKREKLVSPEEIVEVVLKLGKFDVFPNSIRLTQTIGQLCRTGNTSKAYDLLIELMTLGAAIKAAPCNALLTGLGRDGDFDKMNEFMAKMKVMDIVPDESR</sequence>
<dbReference type="GO" id="GO:0006396">
    <property type="term" value="P:RNA processing"/>
    <property type="evidence" value="ECO:0000318"/>
    <property type="project" value="GO_Central"/>
</dbReference>
<reference evidence="5" key="1">
    <citation type="journal article" date="2010" name="Nat. Biotechnol.">
        <title>Draft genome sequence of the oilseed species Ricinus communis.</title>
        <authorList>
            <person name="Chan A.P."/>
            <person name="Crabtree J."/>
            <person name="Zhao Q."/>
            <person name="Lorenzi H."/>
            <person name="Orvis J."/>
            <person name="Puiu D."/>
            <person name="Melake-Berhan A."/>
            <person name="Jones K.M."/>
            <person name="Redman J."/>
            <person name="Chen G."/>
            <person name="Cahoon E.B."/>
            <person name="Gedil M."/>
            <person name="Stanke M."/>
            <person name="Haas B.J."/>
            <person name="Wortman J.R."/>
            <person name="Fraser-Liggett C.M."/>
            <person name="Ravel J."/>
            <person name="Rabinowicz P.D."/>
        </authorList>
    </citation>
    <scope>NUCLEOTIDE SEQUENCE [LARGE SCALE GENOMIC DNA]</scope>
    <source>
        <strain evidence="5">cv. Hale</strain>
    </source>
</reference>
<dbReference type="NCBIfam" id="TIGR00756">
    <property type="entry name" value="PPR"/>
    <property type="match status" value="2"/>
</dbReference>
<comment type="similarity">
    <text evidence="1">Belongs to the PPR family. P subfamily.</text>
</comment>
<dbReference type="STRING" id="3988.B9RDY3"/>
<name>B9RDY3_RICCO</name>
<dbReference type="Pfam" id="PF01535">
    <property type="entry name" value="PPR"/>
    <property type="match status" value="2"/>
</dbReference>
<dbReference type="Gene3D" id="1.25.40.10">
    <property type="entry name" value="Tetratricopeptide repeat domain"/>
    <property type="match status" value="2"/>
</dbReference>
<dbReference type="PANTHER" id="PTHR47934">
    <property type="entry name" value="PENTATRICOPEPTIDE REPEAT-CONTAINING PROTEIN PET309, MITOCHONDRIAL"/>
    <property type="match status" value="1"/>
</dbReference>
<organism evidence="4 5">
    <name type="scientific">Ricinus communis</name>
    <name type="common">Castor bean</name>
    <dbReference type="NCBI Taxonomy" id="3988"/>
    <lineage>
        <taxon>Eukaryota</taxon>
        <taxon>Viridiplantae</taxon>
        <taxon>Streptophyta</taxon>
        <taxon>Embryophyta</taxon>
        <taxon>Tracheophyta</taxon>
        <taxon>Spermatophyta</taxon>
        <taxon>Magnoliopsida</taxon>
        <taxon>eudicotyledons</taxon>
        <taxon>Gunneridae</taxon>
        <taxon>Pentapetalae</taxon>
        <taxon>rosids</taxon>
        <taxon>fabids</taxon>
        <taxon>Malpighiales</taxon>
        <taxon>Euphorbiaceae</taxon>
        <taxon>Acalyphoideae</taxon>
        <taxon>Acalypheae</taxon>
        <taxon>Ricinus</taxon>
    </lineage>
</organism>
<evidence type="ECO:0000313" key="4">
    <source>
        <dbReference type="EMBL" id="EEF50591.1"/>
    </source>
</evidence>
<dbReference type="EMBL" id="EQ973775">
    <property type="protein sequence ID" value="EEF50591.1"/>
    <property type="molecule type" value="Genomic_DNA"/>
</dbReference>
<dbReference type="PANTHER" id="PTHR47934:SF13">
    <property type="entry name" value="OS06G0125300 PROTEIN"/>
    <property type="match status" value="1"/>
</dbReference>
<dbReference type="GO" id="GO:0003729">
    <property type="term" value="F:mRNA binding"/>
    <property type="evidence" value="ECO:0000318"/>
    <property type="project" value="GO_Central"/>
</dbReference>
<dbReference type="InterPro" id="IPR002885">
    <property type="entry name" value="PPR_rpt"/>
</dbReference>
<keyword evidence="2" id="KW-0677">Repeat</keyword>
<gene>
    <name evidence="4" type="ORF">RCOM_1616680</name>
</gene>